<dbReference type="InterPro" id="IPR012938">
    <property type="entry name" value="Glc/Sorbosone_DH"/>
</dbReference>
<dbReference type="InterPro" id="IPR005084">
    <property type="entry name" value="CBM6"/>
</dbReference>
<dbReference type="InterPro" id="IPR011042">
    <property type="entry name" value="6-blade_b-propeller_TolB-like"/>
</dbReference>
<organism evidence="3 4">
    <name type="scientific">Kribbella deserti</name>
    <dbReference type="NCBI Taxonomy" id="1926257"/>
    <lineage>
        <taxon>Bacteria</taxon>
        <taxon>Bacillati</taxon>
        <taxon>Actinomycetota</taxon>
        <taxon>Actinomycetes</taxon>
        <taxon>Propionibacteriales</taxon>
        <taxon>Kribbellaceae</taxon>
        <taxon>Kribbella</taxon>
    </lineage>
</organism>
<feature type="chain" id="PRO_5045965936" evidence="1">
    <location>
        <begin position="29"/>
        <end position="484"/>
    </location>
</feature>
<evidence type="ECO:0000256" key="1">
    <source>
        <dbReference type="SAM" id="SignalP"/>
    </source>
</evidence>
<feature type="signal peptide" evidence="1">
    <location>
        <begin position="1"/>
        <end position="28"/>
    </location>
</feature>
<evidence type="ECO:0000259" key="2">
    <source>
        <dbReference type="PROSITE" id="PS51175"/>
    </source>
</evidence>
<evidence type="ECO:0000313" key="4">
    <source>
        <dbReference type="Proteomes" id="UP001589890"/>
    </source>
</evidence>
<dbReference type="PROSITE" id="PS51175">
    <property type="entry name" value="CBM6"/>
    <property type="match status" value="1"/>
</dbReference>
<dbReference type="SUPFAM" id="SSF49785">
    <property type="entry name" value="Galactose-binding domain-like"/>
    <property type="match status" value="1"/>
</dbReference>
<protein>
    <submittedName>
        <fullName evidence="3">PQQ-dependent sugar dehydrogenase</fullName>
    </submittedName>
</protein>
<reference evidence="3 4" key="1">
    <citation type="submission" date="2024-09" db="EMBL/GenBank/DDBJ databases">
        <authorList>
            <person name="Sun Q."/>
            <person name="Mori K."/>
        </authorList>
    </citation>
    <scope>NUCLEOTIDE SEQUENCE [LARGE SCALE GENOMIC DNA]</scope>
    <source>
        <strain evidence="3 4">CGMCC 1.15906</strain>
    </source>
</reference>
<evidence type="ECO:0000313" key="3">
    <source>
        <dbReference type="EMBL" id="MFC0626583.1"/>
    </source>
</evidence>
<dbReference type="Proteomes" id="UP001589890">
    <property type="component" value="Unassembled WGS sequence"/>
</dbReference>
<keyword evidence="1" id="KW-0732">Signal</keyword>
<comment type="caution">
    <text evidence="3">The sequence shown here is derived from an EMBL/GenBank/DDBJ whole genome shotgun (WGS) entry which is preliminary data.</text>
</comment>
<dbReference type="PANTHER" id="PTHR19328">
    <property type="entry name" value="HEDGEHOG-INTERACTING PROTEIN"/>
    <property type="match status" value="1"/>
</dbReference>
<proteinExistence type="predicted"/>
<dbReference type="SUPFAM" id="SSF50952">
    <property type="entry name" value="Soluble quinoprotein glucose dehydrogenase"/>
    <property type="match status" value="1"/>
</dbReference>
<dbReference type="Pfam" id="PF07995">
    <property type="entry name" value="GSDH"/>
    <property type="match status" value="1"/>
</dbReference>
<keyword evidence="4" id="KW-1185">Reference proteome</keyword>
<dbReference type="Gene3D" id="2.60.120.260">
    <property type="entry name" value="Galactose-binding domain-like"/>
    <property type="match status" value="1"/>
</dbReference>
<sequence length="484" mass="50948">MSKTRIAGHALPALLIAAVLAPAPQATAAPIRYQAETATISQGVVESNHAGFTGTGFVNADNVTGSYVQWSVPVGTAGTATLSFRFANGTTANRPADITVNGTLVSDELSFGGTGAWSTWQTRVITVQLAAGTNTIRATSTTAAGMANLDALDVDTAPAPVRGTPQTPSDVTTGLALPWAMSFLPDGQSALVTERDSFRVSRVTLSGTRTLVGTVPNTITTGGEGGLMGVAVSPTWNGTTDQAVYFFHTSNDNGQNQNRIVRMNFNGSSLSGRTVIVSGITSAQYHNGGQLKFGPDGYLYATTGDAQNTALAQNTNSPNGKILRFTTSGQPAPGNPWGNLVYSRGHRNPQGLAWDSAGRLWSSELGNTALDELNLIISGRNYGWPTCEGPCNVAGMENPKRTWTTAEASPSSLAIVNDTAYVAALRGQRLWRVELNGDSAGATQAYFQGTFGRLRSVVKVPNQNTIWISTSNTSNDRIIRSEIR</sequence>
<feature type="domain" description="CBM6" evidence="2">
    <location>
        <begin position="31"/>
        <end position="155"/>
    </location>
</feature>
<dbReference type="EMBL" id="JBHLTC010000028">
    <property type="protein sequence ID" value="MFC0626583.1"/>
    <property type="molecule type" value="Genomic_DNA"/>
</dbReference>
<dbReference type="PANTHER" id="PTHR19328:SF13">
    <property type="entry name" value="HIPL1 PROTEIN"/>
    <property type="match status" value="1"/>
</dbReference>
<dbReference type="InterPro" id="IPR008979">
    <property type="entry name" value="Galactose-bd-like_sf"/>
</dbReference>
<dbReference type="Gene3D" id="2.120.10.30">
    <property type="entry name" value="TolB, C-terminal domain"/>
    <property type="match status" value="1"/>
</dbReference>
<dbReference type="CDD" id="cd04082">
    <property type="entry name" value="CBM35_pectate_lyase-like"/>
    <property type="match status" value="1"/>
</dbReference>
<dbReference type="Pfam" id="PF03422">
    <property type="entry name" value="CBM_6"/>
    <property type="match status" value="1"/>
</dbReference>
<gene>
    <name evidence="3" type="ORF">ACFFGN_21065</name>
</gene>
<dbReference type="InterPro" id="IPR011041">
    <property type="entry name" value="Quinoprot_gluc/sorb_DH_b-prop"/>
</dbReference>
<accession>A0ABV6QQV2</accession>
<name>A0ABV6QQV2_9ACTN</name>
<dbReference type="RefSeq" id="WP_380050373.1">
    <property type="nucleotide sequence ID" value="NZ_JBHLTC010000028.1"/>
</dbReference>